<evidence type="ECO:0000313" key="12">
    <source>
        <dbReference type="Proteomes" id="UP001555786"/>
    </source>
</evidence>
<proteinExistence type="inferred from homology"/>
<dbReference type="Pfam" id="PF00005">
    <property type="entry name" value="ABC_tran"/>
    <property type="match status" value="2"/>
</dbReference>
<dbReference type="SUPFAM" id="SSF52540">
    <property type="entry name" value="P-loop containing nucleoside triphosphate hydrolases"/>
    <property type="match status" value="2"/>
</dbReference>
<dbReference type="PANTHER" id="PTHR43790:SF3">
    <property type="entry name" value="D-ALLOSE IMPORT ATP-BINDING PROTEIN ALSA-RELATED"/>
    <property type="match status" value="1"/>
</dbReference>
<evidence type="ECO:0000256" key="7">
    <source>
        <dbReference type="ARBA" id="ARBA00022840"/>
    </source>
</evidence>
<dbReference type="Gene3D" id="3.40.50.300">
    <property type="entry name" value="P-loop containing nucleotide triphosphate hydrolases"/>
    <property type="match status" value="2"/>
</dbReference>
<dbReference type="SMART" id="SM00382">
    <property type="entry name" value="AAA"/>
    <property type="match status" value="2"/>
</dbReference>
<evidence type="ECO:0000313" key="11">
    <source>
        <dbReference type="EMBL" id="MEW9305671.1"/>
    </source>
</evidence>
<keyword evidence="4" id="KW-0762">Sugar transport</keyword>
<name>A0ABV3PJ62_9HYPH</name>
<feature type="domain" description="ABC transporter" evidence="10">
    <location>
        <begin position="15"/>
        <end position="251"/>
    </location>
</feature>
<evidence type="ECO:0000256" key="1">
    <source>
        <dbReference type="ARBA" id="ARBA00005417"/>
    </source>
</evidence>
<gene>
    <name evidence="11" type="ORF">ABXS05_08990</name>
</gene>
<evidence type="ECO:0000256" key="6">
    <source>
        <dbReference type="ARBA" id="ARBA00022741"/>
    </source>
</evidence>
<keyword evidence="3" id="KW-1003">Cell membrane</keyword>
<keyword evidence="12" id="KW-1185">Reference proteome</keyword>
<keyword evidence="2" id="KW-0813">Transport</keyword>
<dbReference type="InterPro" id="IPR027417">
    <property type="entry name" value="P-loop_NTPase"/>
</dbReference>
<evidence type="ECO:0000256" key="9">
    <source>
        <dbReference type="ARBA" id="ARBA00023136"/>
    </source>
</evidence>
<dbReference type="GO" id="GO:0005524">
    <property type="term" value="F:ATP binding"/>
    <property type="evidence" value="ECO:0007669"/>
    <property type="project" value="UniProtKB-KW"/>
</dbReference>
<accession>A0ABV3PJ62</accession>
<comment type="caution">
    <text evidence="11">The sequence shown here is derived from an EMBL/GenBank/DDBJ whole genome shotgun (WGS) entry which is preliminary data.</text>
</comment>
<reference evidence="11 12" key="1">
    <citation type="submission" date="2024-07" db="EMBL/GenBank/DDBJ databases">
        <title>Description of Labrys sedimenti sp. nov., isolated from a diclofenac-degrading enrichment culture.</title>
        <authorList>
            <person name="Tancsics A."/>
            <person name="Csepanyi A."/>
        </authorList>
    </citation>
    <scope>NUCLEOTIDE SEQUENCE [LARGE SCALE GENOMIC DNA]</scope>
    <source>
        <strain evidence="11 12">LMG 23578</strain>
    </source>
</reference>
<dbReference type="InterPro" id="IPR003593">
    <property type="entry name" value="AAA+_ATPase"/>
</dbReference>
<comment type="similarity">
    <text evidence="1">Belongs to the ABC transporter superfamily.</text>
</comment>
<dbReference type="RefSeq" id="WP_367623649.1">
    <property type="nucleotide sequence ID" value="NZ_JBFNQD010000002.1"/>
</dbReference>
<keyword evidence="6" id="KW-0547">Nucleotide-binding</keyword>
<sequence>MNRAGEPARALPILISARDISKQFAGVEVLRDVDLDLHAGEIHALLGENGAGKSTFAKIIAGVHRPSRGSLALNGTPVEVATPLVAQKLGITLIHQEPISFPDLSVAENLVLGRHEGPALGRVRWGELRREAVGLMARLGIAIDVGKPMRGLSIADQQMVEIARALASDSRLIIMDEPTAPLTPKEVETLFGIVRQLRQEGRTIIFISHRLEEVRALCDRVTIFRDGSRIATEETASLSDADIIRLMIGREVKGYIPQHKSRIGAVALAVRGLSLPGKFEDISFEVRKGEIVGLGGLVGAGRTDVARALFGVAPAASGSIEVNGKTVAIREPADAVAQGLAFVPEDRAVAGIFRSLPVEQNITAAVPGKVAPGGVIRRALERSIAREQVRKLRIRLASLRQPIGELSGGNQQKAILARWLLTDPEILILDEPTRGIDIGVKAEFYEMIGELAASGRAVLLISSELPELLALSDRVLVMSEGRLTANLLRGEASEESVMHAAVPRRKSNPDGRAAA</sequence>
<dbReference type="InterPro" id="IPR017871">
    <property type="entry name" value="ABC_transporter-like_CS"/>
</dbReference>
<dbReference type="InterPro" id="IPR003439">
    <property type="entry name" value="ABC_transporter-like_ATP-bd"/>
</dbReference>
<evidence type="ECO:0000256" key="8">
    <source>
        <dbReference type="ARBA" id="ARBA00022967"/>
    </source>
</evidence>
<dbReference type="EMBL" id="JBFNQD010000002">
    <property type="protein sequence ID" value="MEW9305671.1"/>
    <property type="molecule type" value="Genomic_DNA"/>
</dbReference>
<evidence type="ECO:0000256" key="2">
    <source>
        <dbReference type="ARBA" id="ARBA00022448"/>
    </source>
</evidence>
<dbReference type="PROSITE" id="PS00211">
    <property type="entry name" value="ABC_TRANSPORTER_1"/>
    <property type="match status" value="1"/>
</dbReference>
<dbReference type="PROSITE" id="PS50893">
    <property type="entry name" value="ABC_TRANSPORTER_2"/>
    <property type="match status" value="2"/>
</dbReference>
<evidence type="ECO:0000256" key="5">
    <source>
        <dbReference type="ARBA" id="ARBA00022737"/>
    </source>
</evidence>
<dbReference type="InterPro" id="IPR050107">
    <property type="entry name" value="ABC_carbohydrate_import_ATPase"/>
</dbReference>
<keyword evidence="8" id="KW-1278">Translocase</keyword>
<protein>
    <submittedName>
        <fullName evidence="11">Sugar ABC transporter ATP-binding protein</fullName>
    </submittedName>
</protein>
<keyword evidence="9" id="KW-0472">Membrane</keyword>
<evidence type="ECO:0000256" key="4">
    <source>
        <dbReference type="ARBA" id="ARBA00022597"/>
    </source>
</evidence>
<keyword evidence="5" id="KW-0677">Repeat</keyword>
<feature type="domain" description="ABC transporter" evidence="10">
    <location>
        <begin position="261"/>
        <end position="505"/>
    </location>
</feature>
<dbReference type="PANTHER" id="PTHR43790">
    <property type="entry name" value="CARBOHYDRATE TRANSPORT ATP-BINDING PROTEIN MG119-RELATED"/>
    <property type="match status" value="1"/>
</dbReference>
<dbReference type="Proteomes" id="UP001555786">
    <property type="component" value="Unassembled WGS sequence"/>
</dbReference>
<evidence type="ECO:0000256" key="3">
    <source>
        <dbReference type="ARBA" id="ARBA00022475"/>
    </source>
</evidence>
<evidence type="ECO:0000259" key="10">
    <source>
        <dbReference type="PROSITE" id="PS50893"/>
    </source>
</evidence>
<organism evidence="11 12">
    <name type="scientific">Labrys neptuniae</name>
    <dbReference type="NCBI Taxonomy" id="376174"/>
    <lineage>
        <taxon>Bacteria</taxon>
        <taxon>Pseudomonadati</taxon>
        <taxon>Pseudomonadota</taxon>
        <taxon>Alphaproteobacteria</taxon>
        <taxon>Hyphomicrobiales</taxon>
        <taxon>Xanthobacteraceae</taxon>
        <taxon>Labrys</taxon>
    </lineage>
</organism>
<dbReference type="CDD" id="cd03215">
    <property type="entry name" value="ABC_Carb_Monos_II"/>
    <property type="match status" value="1"/>
</dbReference>
<keyword evidence="7 11" id="KW-0067">ATP-binding</keyword>
<dbReference type="CDD" id="cd03216">
    <property type="entry name" value="ABC_Carb_Monos_I"/>
    <property type="match status" value="1"/>
</dbReference>